<evidence type="ECO:0000256" key="1">
    <source>
        <dbReference type="ARBA" id="ARBA00010564"/>
    </source>
</evidence>
<dbReference type="AlphaFoldDB" id="A0A1I8MT64"/>
<dbReference type="PIRSF" id="PIRSF009449">
    <property type="entry name" value="DNA_primase_large_subunit"/>
    <property type="match status" value="1"/>
</dbReference>
<dbReference type="FunFam" id="1.20.930.80:FF:000001">
    <property type="entry name" value="DNA primase large subunit"/>
    <property type="match status" value="1"/>
</dbReference>
<feature type="domain" description="DNA primase large subunit C-terminal" evidence="13">
    <location>
        <begin position="294"/>
        <end position="462"/>
    </location>
</feature>
<dbReference type="eggNOG" id="KOG2267">
    <property type="taxonomic scope" value="Eukaryota"/>
</dbReference>
<evidence type="ECO:0000313" key="16">
    <source>
        <dbReference type="RefSeq" id="XP_005185715.1"/>
    </source>
</evidence>
<reference evidence="16" key="2">
    <citation type="submission" date="2025-04" db="UniProtKB">
        <authorList>
            <consortium name="RefSeq"/>
        </authorList>
    </citation>
    <scope>IDENTIFICATION</scope>
    <source>
        <strain evidence="16">Aabys</strain>
    </source>
</reference>
<evidence type="ECO:0000256" key="2">
    <source>
        <dbReference type="ARBA" id="ARBA00019038"/>
    </source>
</evidence>
<gene>
    <name evidence="14" type="primary">101889075</name>
    <name evidence="16" type="synonym">LOC101889075</name>
</gene>
<keyword evidence="15" id="KW-1185">Reference proteome</keyword>
<dbReference type="Pfam" id="PF26466">
    <property type="entry name" value="DNA_primase_lrg_N"/>
    <property type="match status" value="1"/>
</dbReference>
<feature type="binding site" evidence="11">
    <location>
        <position position="383"/>
    </location>
    <ligand>
        <name>[4Fe-4S] cluster</name>
        <dbReference type="ChEBI" id="CHEBI:49883"/>
    </ligand>
</feature>
<dbReference type="STRING" id="7370.A0A1I8MT64"/>
<reference evidence="14" key="1">
    <citation type="submission" date="2020-05" db="UniProtKB">
        <authorList>
            <consortium name="EnsemblMetazoa"/>
        </authorList>
    </citation>
    <scope>IDENTIFICATION</scope>
    <source>
        <strain evidence="14">Aabys</strain>
    </source>
</reference>
<dbReference type="Proteomes" id="UP001652621">
    <property type="component" value="Unplaced"/>
</dbReference>
<protein>
    <recommendedName>
        <fullName evidence="2 10">DNA primase large subunit</fullName>
    </recommendedName>
</protein>
<dbReference type="PANTHER" id="PTHR10537">
    <property type="entry name" value="DNA PRIMASE LARGE SUBUNIT"/>
    <property type="match status" value="1"/>
</dbReference>
<evidence type="ECO:0000256" key="9">
    <source>
        <dbReference type="ARBA" id="ARBA00023125"/>
    </source>
</evidence>
<evidence type="ECO:0000256" key="8">
    <source>
        <dbReference type="ARBA" id="ARBA00023014"/>
    </source>
</evidence>
<evidence type="ECO:0000256" key="4">
    <source>
        <dbReference type="ARBA" id="ARBA00022515"/>
    </source>
</evidence>
<keyword evidence="8 10" id="KW-0411">Iron-sulfur</keyword>
<dbReference type="InterPro" id="IPR016558">
    <property type="entry name" value="DNA_primase_lsu_euk"/>
</dbReference>
<evidence type="ECO:0000313" key="14">
    <source>
        <dbReference type="EnsemblMetazoa" id="MDOA008189-PA"/>
    </source>
</evidence>
<dbReference type="RefSeq" id="XP_005185715.1">
    <property type="nucleotide sequence ID" value="XM_005185658.3"/>
</dbReference>
<proteinExistence type="inferred from homology"/>
<name>A0A1I8MT64_MUSDO</name>
<dbReference type="CDD" id="cd07322">
    <property type="entry name" value="PriL_PriS_Eukaryotic"/>
    <property type="match status" value="1"/>
</dbReference>
<dbReference type="PANTHER" id="PTHR10537:SF3">
    <property type="entry name" value="DNA PRIMASE LARGE SUBUNIT"/>
    <property type="match status" value="1"/>
</dbReference>
<evidence type="ECO:0000313" key="15">
    <source>
        <dbReference type="Proteomes" id="UP001652621"/>
    </source>
</evidence>
<evidence type="ECO:0000259" key="13">
    <source>
        <dbReference type="Pfam" id="PF04104"/>
    </source>
</evidence>
<keyword evidence="6 10" id="KW-0479">Metal-binding</keyword>
<feature type="region of interest" description="Disordered" evidence="12">
    <location>
        <begin position="472"/>
        <end position="496"/>
    </location>
</feature>
<comment type="similarity">
    <text evidence="1 10">Belongs to the eukaryotic-type primase large subunit family.</text>
</comment>
<keyword evidence="3 10" id="KW-0004">4Fe-4S</keyword>
<dbReference type="OrthoDB" id="421393at2759"/>
<dbReference type="GO" id="GO:0006269">
    <property type="term" value="P:DNA replication, synthesis of primer"/>
    <property type="evidence" value="ECO:0007669"/>
    <property type="project" value="UniProtKB-KW"/>
</dbReference>
<dbReference type="EnsemblMetazoa" id="MDOA008189-RA">
    <property type="protein sequence ID" value="MDOA008189-PA"/>
    <property type="gene ID" value="MDOA008189"/>
</dbReference>
<feature type="compositionally biased region" description="Polar residues" evidence="12">
    <location>
        <begin position="487"/>
        <end position="496"/>
    </location>
</feature>
<dbReference type="GO" id="GO:0006270">
    <property type="term" value="P:DNA replication initiation"/>
    <property type="evidence" value="ECO:0007669"/>
    <property type="project" value="TreeGrafter"/>
</dbReference>
<dbReference type="VEuPathDB" id="VectorBase:MDOMA2_016030"/>
<dbReference type="Pfam" id="PF04104">
    <property type="entry name" value="DNA_primase_lrg"/>
    <property type="match status" value="1"/>
</dbReference>
<feature type="binding site" evidence="11">
    <location>
        <position position="304"/>
    </location>
    <ligand>
        <name>[4Fe-4S] cluster</name>
        <dbReference type="ChEBI" id="CHEBI:49883"/>
    </ligand>
</feature>
<dbReference type="Gene3D" id="1.20.930.80">
    <property type="match status" value="1"/>
</dbReference>
<evidence type="ECO:0000256" key="5">
    <source>
        <dbReference type="ARBA" id="ARBA00022705"/>
    </source>
</evidence>
<comment type="function">
    <text evidence="10">Regulatory subunit of the DNA primase complex and component of the DNA polymerase alpha complex (also known as the alpha DNA polymerase-primase complex) which play an essential role in the initiation of DNA synthesis. The primase subunit of the polymerase alpha complex initiates DNA synthesis by oligomerising short RNA primers on both leading and lagging strands.</text>
</comment>
<evidence type="ECO:0000256" key="12">
    <source>
        <dbReference type="SAM" id="MobiDB-lite"/>
    </source>
</evidence>
<dbReference type="InterPro" id="IPR007238">
    <property type="entry name" value="DNA_primase_lsu_euk/arc"/>
</dbReference>
<dbReference type="GO" id="GO:0003677">
    <property type="term" value="F:DNA binding"/>
    <property type="evidence" value="ECO:0007669"/>
    <property type="project" value="UniProtKB-UniRule"/>
</dbReference>
<evidence type="ECO:0000256" key="11">
    <source>
        <dbReference type="PIRSR" id="PIRSR009449-1"/>
    </source>
</evidence>
<comment type="cofactor">
    <cofactor evidence="10">
        <name>[4Fe-4S] cluster</name>
        <dbReference type="ChEBI" id="CHEBI:49883"/>
    </cofactor>
    <text evidence="10">Binds 1 [4Fe-4S] cluster.</text>
</comment>
<dbReference type="GO" id="GO:0005658">
    <property type="term" value="C:alpha DNA polymerase:primase complex"/>
    <property type="evidence" value="ECO:0007669"/>
    <property type="project" value="TreeGrafter"/>
</dbReference>
<feature type="binding site" evidence="11">
    <location>
        <position position="399"/>
    </location>
    <ligand>
        <name>[4Fe-4S] cluster</name>
        <dbReference type="ChEBI" id="CHEBI:49883"/>
    </ligand>
</feature>
<organism evidence="14">
    <name type="scientific">Musca domestica</name>
    <name type="common">House fly</name>
    <dbReference type="NCBI Taxonomy" id="7370"/>
    <lineage>
        <taxon>Eukaryota</taxon>
        <taxon>Metazoa</taxon>
        <taxon>Ecdysozoa</taxon>
        <taxon>Arthropoda</taxon>
        <taxon>Hexapoda</taxon>
        <taxon>Insecta</taxon>
        <taxon>Pterygota</taxon>
        <taxon>Neoptera</taxon>
        <taxon>Endopterygota</taxon>
        <taxon>Diptera</taxon>
        <taxon>Brachycera</taxon>
        <taxon>Muscomorpha</taxon>
        <taxon>Muscoidea</taxon>
        <taxon>Muscidae</taxon>
        <taxon>Musca</taxon>
    </lineage>
</organism>
<dbReference type="KEGG" id="mde:101889075"/>
<keyword evidence="5 10" id="KW-0235">DNA replication</keyword>
<dbReference type="InterPro" id="IPR058560">
    <property type="entry name" value="DNA_primase_C"/>
</dbReference>
<dbReference type="VEuPathDB" id="VectorBase:MDOA008189"/>
<feature type="binding site" evidence="11">
    <location>
        <position position="439"/>
    </location>
    <ligand>
        <name>[4Fe-4S] cluster</name>
        <dbReference type="ChEBI" id="CHEBI:49883"/>
    </ligand>
</feature>
<sequence>MDFRRKSKARVERKPEYENLEQKYKHNVLLYRMPPTEDIKIHEFEDLALERLKVLRILEQAQAKSLRFLSDDWKEYVHDELSREGLKGYLRLCTNGGNTAANNASKHEFELQARRRDYISHFILRLAYCRTQELKSWFIAREMELFKYKFSAMTPAEIKQFLDLHNLNYVPLSAEQKNAVKDGLIESTVGQSVAKIEMLDFYKVPFTQVLDLVRSRRCYLKDGQAYVNTHDFISIVGTKQLEEIEHGLKSAQRLIREVETDERLFTLLKSLHTSYTGKDYTVGKDVKVPIESIDQLSKKSFPLCMRLCHEHLRTNHHLKYDGRMQYGLFLKGIGVTLEDAIRFWREELTKKMDPEKFAKSYQYNIEHNYGKKGSLKDYAPYSCAKVIQENVVQGSVNGCPFKYYDQSTLKQKLAAAGLGTAHIQDVAGLAAKHHYQLACAKYFQVTHDTNVEVAINHPNHYYLQSQELMGNRVEKKSHAGPPRKSTKGNVSGSQSTQDYSVYMNADDDDELWNIADDTQKTFESSTQKPAAKSTDIAWEDDLDLTAIDC</sequence>
<dbReference type="GO" id="GO:0051539">
    <property type="term" value="F:4 iron, 4 sulfur cluster binding"/>
    <property type="evidence" value="ECO:0007669"/>
    <property type="project" value="UniProtKB-UniRule"/>
</dbReference>
<accession>A0A1I8MT64</accession>
<evidence type="ECO:0000256" key="10">
    <source>
        <dbReference type="PIRNR" id="PIRNR009449"/>
    </source>
</evidence>
<keyword evidence="4 10" id="KW-0639">Primosome</keyword>
<evidence type="ECO:0000256" key="3">
    <source>
        <dbReference type="ARBA" id="ARBA00022485"/>
    </source>
</evidence>
<keyword evidence="7 10" id="KW-0408">Iron</keyword>
<dbReference type="GO" id="GO:0046872">
    <property type="term" value="F:metal ion binding"/>
    <property type="evidence" value="ECO:0007669"/>
    <property type="project" value="UniProtKB-UniRule"/>
</dbReference>
<evidence type="ECO:0000256" key="6">
    <source>
        <dbReference type="ARBA" id="ARBA00022723"/>
    </source>
</evidence>
<keyword evidence="9 10" id="KW-0238">DNA-binding</keyword>
<evidence type="ECO:0000256" key="7">
    <source>
        <dbReference type="ARBA" id="ARBA00023004"/>
    </source>
</evidence>